<feature type="transmembrane region" description="Helical" evidence="7">
    <location>
        <begin position="412"/>
        <end position="432"/>
    </location>
</feature>
<dbReference type="SUPFAM" id="SSF103473">
    <property type="entry name" value="MFS general substrate transporter"/>
    <property type="match status" value="1"/>
</dbReference>
<evidence type="ECO:0000256" key="4">
    <source>
        <dbReference type="ARBA" id="ARBA00022989"/>
    </source>
</evidence>
<feature type="transmembrane region" description="Helical" evidence="7">
    <location>
        <begin position="566"/>
        <end position="586"/>
    </location>
</feature>
<dbReference type="InterPro" id="IPR036259">
    <property type="entry name" value="MFS_trans_sf"/>
</dbReference>
<evidence type="ECO:0000256" key="7">
    <source>
        <dbReference type="SAM" id="Phobius"/>
    </source>
</evidence>
<keyword evidence="3 7" id="KW-0812">Transmembrane</keyword>
<comment type="subcellular location">
    <subcellularLocation>
        <location evidence="1">Endomembrane system</location>
        <topology evidence="1">Multi-pass membrane protein</topology>
    </subcellularLocation>
</comment>
<name>A0A0D2G1G0_9EURO</name>
<evidence type="ECO:0000256" key="2">
    <source>
        <dbReference type="ARBA" id="ARBA00022448"/>
    </source>
</evidence>
<feature type="transmembrane region" description="Helical" evidence="7">
    <location>
        <begin position="331"/>
        <end position="349"/>
    </location>
</feature>
<dbReference type="EMBL" id="KN846956">
    <property type="protein sequence ID" value="KIW72595.1"/>
    <property type="molecule type" value="Genomic_DNA"/>
</dbReference>
<keyword evidence="4 7" id="KW-1133">Transmembrane helix</keyword>
<sequence length="761" mass="82392">MPAHIPTESHSLRNRCHPRRDSDSDSPPPSFSNLSTPPPGWHHRLGHRHSDEFDDQPFIPRMGSTATVIGGPHDFDADARPPTPPEGVIMVTTEVTVEEYYEGPGDRPQTAHNCNANNAATDAIFGDSSGRYQANIWSAGSQWARYMWNGPDANSGQGGDLNSDTNLSVAGTRKRSIDLLVALVNLIAMMTETMLPVMVPTLMYDLNIQGFQWLIAGPAVGAAATVLTAGHLYAVFSFKSVYMLFAAILLIATALHGSFSPNMVYLFFARILLGVGLAGQQLGALIYLEGNGTFKNQARRDFFVTVSSAIGLVLGPIFGGVCAHRDEKWAWGFYIVSIILVLVLICLLYKLPDNLLTSANSEAWAFGPALNWSQRLNRMDELGMVLSFFGIIVLFIAFNLAGTQTPWSNGHLYIPLSIGGLLVVLFILQQIIKILTSPATRLFPVPYLRHLKTTILFLLTFLTSATFYTAMPYTALYQMITRPEPSAVATGFYLFFTTTGPHLFFTVVIALYIGSGILTAHPVLPSYSVWSVISSVFLLSGTVLLFVDMPSMLSDDTVLPGIARMFALSCIGFWSPITLCVAHHLMDLWQHPSLLLSNGYPAQRHPYHNRVFILFAQYLGVAVAMTVTGSIFMHTATSAQLSLTESVAAPTYPATQDNALFLLQGYSFVNSDVPEKLFSASIAALRDAFGWAFVAVLGAATVAVVAGGVLLVTKVAGGGWAALRGHVPREWQLEMGGVAPNGDVELTAVPVPPAGLSGTTL</sequence>
<evidence type="ECO:0000313" key="10">
    <source>
        <dbReference type="Proteomes" id="UP000054266"/>
    </source>
</evidence>
<dbReference type="HOGENOM" id="CLU_389315_0_0_1"/>
<dbReference type="PROSITE" id="PS50850">
    <property type="entry name" value="MFS"/>
    <property type="match status" value="1"/>
</dbReference>
<feature type="compositionally biased region" description="Pro residues" evidence="6">
    <location>
        <begin position="26"/>
        <end position="40"/>
    </location>
</feature>
<gene>
    <name evidence="9" type="ORF">PV04_00776</name>
</gene>
<evidence type="ECO:0000256" key="5">
    <source>
        <dbReference type="ARBA" id="ARBA00023136"/>
    </source>
</evidence>
<dbReference type="InterPro" id="IPR020846">
    <property type="entry name" value="MFS_dom"/>
</dbReference>
<feature type="transmembrane region" description="Helical" evidence="7">
    <location>
        <begin position="211"/>
        <end position="234"/>
    </location>
</feature>
<keyword evidence="2" id="KW-0813">Transport</keyword>
<feature type="region of interest" description="Disordered" evidence="6">
    <location>
        <begin position="1"/>
        <end position="83"/>
    </location>
</feature>
<keyword evidence="5 7" id="KW-0472">Membrane</keyword>
<reference evidence="9 10" key="1">
    <citation type="submission" date="2015-01" db="EMBL/GenBank/DDBJ databases">
        <title>The Genome Sequence of Capronia semiimmersa CBS27337.</title>
        <authorList>
            <consortium name="The Broad Institute Genomics Platform"/>
            <person name="Cuomo C."/>
            <person name="de Hoog S."/>
            <person name="Gorbushina A."/>
            <person name="Stielow B."/>
            <person name="Teixiera M."/>
            <person name="Abouelleil A."/>
            <person name="Chapman S.B."/>
            <person name="Priest M."/>
            <person name="Young S.K."/>
            <person name="Wortman J."/>
            <person name="Nusbaum C."/>
            <person name="Birren B."/>
        </authorList>
    </citation>
    <scope>NUCLEOTIDE SEQUENCE [LARGE SCALE GENOMIC DNA]</scope>
    <source>
        <strain evidence="9 10">CBS 27337</strain>
    </source>
</reference>
<proteinExistence type="predicted"/>
<feature type="transmembrane region" description="Helical" evidence="7">
    <location>
        <begin position="611"/>
        <end position="633"/>
    </location>
</feature>
<feature type="transmembrane region" description="Helical" evidence="7">
    <location>
        <begin position="527"/>
        <end position="546"/>
    </location>
</feature>
<evidence type="ECO:0000259" key="8">
    <source>
        <dbReference type="PROSITE" id="PS50850"/>
    </source>
</evidence>
<feature type="transmembrane region" description="Helical" evidence="7">
    <location>
        <begin position="688"/>
        <end position="712"/>
    </location>
</feature>
<feature type="transmembrane region" description="Helical" evidence="7">
    <location>
        <begin position="491"/>
        <end position="515"/>
    </location>
</feature>
<feature type="transmembrane region" description="Helical" evidence="7">
    <location>
        <begin position="453"/>
        <end position="471"/>
    </location>
</feature>
<feature type="transmembrane region" description="Helical" evidence="7">
    <location>
        <begin position="265"/>
        <end position="288"/>
    </location>
</feature>
<evidence type="ECO:0000256" key="1">
    <source>
        <dbReference type="ARBA" id="ARBA00004127"/>
    </source>
</evidence>
<dbReference type="GO" id="GO:0012505">
    <property type="term" value="C:endomembrane system"/>
    <property type="evidence" value="ECO:0007669"/>
    <property type="project" value="UniProtKB-SubCell"/>
</dbReference>
<dbReference type="PANTHER" id="PTHR23501">
    <property type="entry name" value="MAJOR FACILITATOR SUPERFAMILY"/>
    <property type="match status" value="1"/>
</dbReference>
<evidence type="ECO:0000256" key="3">
    <source>
        <dbReference type="ARBA" id="ARBA00022692"/>
    </source>
</evidence>
<organism evidence="9 10">
    <name type="scientific">Phialophora macrospora</name>
    <dbReference type="NCBI Taxonomy" id="1851006"/>
    <lineage>
        <taxon>Eukaryota</taxon>
        <taxon>Fungi</taxon>
        <taxon>Dikarya</taxon>
        <taxon>Ascomycota</taxon>
        <taxon>Pezizomycotina</taxon>
        <taxon>Eurotiomycetes</taxon>
        <taxon>Chaetothyriomycetidae</taxon>
        <taxon>Chaetothyriales</taxon>
        <taxon>Herpotrichiellaceae</taxon>
        <taxon>Phialophora</taxon>
    </lineage>
</organism>
<feature type="domain" description="Major facilitator superfamily (MFS) profile" evidence="8">
    <location>
        <begin position="177"/>
        <end position="552"/>
    </location>
</feature>
<dbReference type="PANTHER" id="PTHR23501:SF191">
    <property type="entry name" value="VACUOLAR BASIC AMINO ACID TRANSPORTER 4"/>
    <property type="match status" value="1"/>
</dbReference>
<dbReference type="Proteomes" id="UP000054266">
    <property type="component" value="Unassembled WGS sequence"/>
</dbReference>
<feature type="transmembrane region" description="Helical" evidence="7">
    <location>
        <begin position="382"/>
        <end position="400"/>
    </location>
</feature>
<evidence type="ECO:0000313" key="9">
    <source>
        <dbReference type="EMBL" id="KIW72595.1"/>
    </source>
</evidence>
<dbReference type="Pfam" id="PF07690">
    <property type="entry name" value="MFS_1"/>
    <property type="match status" value="1"/>
</dbReference>
<dbReference type="GO" id="GO:0005886">
    <property type="term" value="C:plasma membrane"/>
    <property type="evidence" value="ECO:0007669"/>
    <property type="project" value="TreeGrafter"/>
</dbReference>
<evidence type="ECO:0000256" key="6">
    <source>
        <dbReference type="SAM" id="MobiDB-lite"/>
    </source>
</evidence>
<dbReference type="Gene3D" id="1.20.1250.20">
    <property type="entry name" value="MFS general substrate transporter like domains"/>
    <property type="match status" value="1"/>
</dbReference>
<accession>A0A0D2G1G0</accession>
<dbReference type="InterPro" id="IPR011701">
    <property type="entry name" value="MFS"/>
</dbReference>
<dbReference type="GO" id="GO:0022857">
    <property type="term" value="F:transmembrane transporter activity"/>
    <property type="evidence" value="ECO:0007669"/>
    <property type="project" value="InterPro"/>
</dbReference>
<protein>
    <recommendedName>
        <fullName evidence="8">Major facilitator superfamily (MFS) profile domain-containing protein</fullName>
    </recommendedName>
</protein>
<feature type="transmembrane region" description="Helical" evidence="7">
    <location>
        <begin position="179"/>
        <end position="199"/>
    </location>
</feature>
<feature type="transmembrane region" description="Helical" evidence="7">
    <location>
        <begin position="300"/>
        <end position="319"/>
    </location>
</feature>
<dbReference type="AlphaFoldDB" id="A0A0D2G1G0"/>
<keyword evidence="10" id="KW-1185">Reference proteome</keyword>
<feature type="transmembrane region" description="Helical" evidence="7">
    <location>
        <begin position="241"/>
        <end position="259"/>
    </location>
</feature>